<gene>
    <name evidence="1" type="ORF">MUK42_19012</name>
</gene>
<accession>A0A9E7JIP1</accession>
<name>A0A9E7JIP1_9LILI</name>
<reference evidence="1" key="1">
    <citation type="submission" date="2022-05" db="EMBL/GenBank/DDBJ databases">
        <title>The Musa troglodytarum L. genome provides insights into the mechanism of non-climacteric behaviour and enrichment of carotenoids.</title>
        <authorList>
            <person name="Wang J."/>
        </authorList>
    </citation>
    <scope>NUCLEOTIDE SEQUENCE</scope>
    <source>
        <tissue evidence="1">Leaf</tissue>
    </source>
</reference>
<organism evidence="1 2">
    <name type="scientific">Musa troglodytarum</name>
    <name type="common">fe'i banana</name>
    <dbReference type="NCBI Taxonomy" id="320322"/>
    <lineage>
        <taxon>Eukaryota</taxon>
        <taxon>Viridiplantae</taxon>
        <taxon>Streptophyta</taxon>
        <taxon>Embryophyta</taxon>
        <taxon>Tracheophyta</taxon>
        <taxon>Spermatophyta</taxon>
        <taxon>Magnoliopsida</taxon>
        <taxon>Liliopsida</taxon>
        <taxon>Zingiberales</taxon>
        <taxon>Musaceae</taxon>
        <taxon>Musa</taxon>
    </lineage>
</organism>
<evidence type="ECO:0000313" key="2">
    <source>
        <dbReference type="Proteomes" id="UP001055439"/>
    </source>
</evidence>
<proteinExistence type="predicted"/>
<keyword evidence="2" id="KW-1185">Reference proteome</keyword>
<dbReference type="OrthoDB" id="734811at2759"/>
<dbReference type="AlphaFoldDB" id="A0A9E7JIP1"/>
<evidence type="ECO:0000313" key="1">
    <source>
        <dbReference type="EMBL" id="URD82244.1"/>
    </source>
</evidence>
<protein>
    <submittedName>
        <fullName evidence="1">Gata transcription factor</fullName>
    </submittedName>
</protein>
<dbReference type="Proteomes" id="UP001055439">
    <property type="component" value="Chromosome 10"/>
</dbReference>
<dbReference type="EMBL" id="CP097503">
    <property type="protein sequence ID" value="URD82244.1"/>
    <property type="molecule type" value="Genomic_DNA"/>
</dbReference>
<sequence length="42" mass="4628">MACRVWTSVSPSVLLSWSSARGARLVERPKLHCGEMAPMGLR</sequence>